<feature type="chain" id="PRO_5047411953" evidence="2">
    <location>
        <begin position="23"/>
        <end position="297"/>
    </location>
</feature>
<comment type="similarity">
    <text evidence="1">Belongs to the metallo-beta-lactamase superfamily. Class-B beta-lactamase family.</text>
</comment>
<dbReference type="Gene3D" id="3.60.15.10">
    <property type="entry name" value="Ribonuclease Z/Hydroxyacylglutathione hydrolase-like"/>
    <property type="match status" value="1"/>
</dbReference>
<evidence type="ECO:0000256" key="2">
    <source>
        <dbReference type="SAM" id="SignalP"/>
    </source>
</evidence>
<dbReference type="PANTHER" id="PTHR42951:SF4">
    <property type="entry name" value="ACYL-COENZYME A THIOESTERASE MBLAC2"/>
    <property type="match status" value="1"/>
</dbReference>
<organism evidence="4 5">
    <name type="scientific">Candidatus Litorirhabdus singularis</name>
    <dbReference type="NCBI Taxonomy" id="2518993"/>
    <lineage>
        <taxon>Bacteria</taxon>
        <taxon>Pseudomonadati</taxon>
        <taxon>Pseudomonadota</taxon>
        <taxon>Gammaproteobacteria</taxon>
        <taxon>Cellvibrionales</taxon>
        <taxon>Halieaceae</taxon>
        <taxon>Candidatus Litorirhabdus</taxon>
    </lineage>
</organism>
<name>A0ABT3TB37_9GAMM</name>
<dbReference type="RefSeq" id="WP_279243483.1">
    <property type="nucleotide sequence ID" value="NZ_SHNN01000001.1"/>
</dbReference>
<proteinExistence type="inferred from homology"/>
<accession>A0ABT3TB37</accession>
<evidence type="ECO:0000259" key="3">
    <source>
        <dbReference type="SMART" id="SM00849"/>
    </source>
</evidence>
<reference evidence="4" key="1">
    <citation type="submission" date="2019-02" db="EMBL/GenBank/DDBJ databases">
        <authorList>
            <person name="Li S.-H."/>
        </authorList>
    </citation>
    <scope>NUCLEOTIDE SEQUENCE</scope>
    <source>
        <strain evidence="4">IMCC14734</strain>
    </source>
</reference>
<dbReference type="PANTHER" id="PTHR42951">
    <property type="entry name" value="METALLO-BETA-LACTAMASE DOMAIN-CONTAINING"/>
    <property type="match status" value="1"/>
</dbReference>
<sequence>MKSSLRGLLLWALLLGFSPAYAADSVTVVTTQLTPQLYLLQGKGGNVLASVGPDGVLLIDNDYAGLGPIYRDALAKLGAEAPDYVINTHWHGDHTGNNDFWRAAGATVVAQDNVRLRMSTTQRSEFFGRDTPPSPPQAWPTVTYANVMALHVNADTVELRHYARGHTDGDSVVFFARANVVHMGDLFFKDSFPFVDYDSGGAVTSYIRNIEAILARTDDKTVIVPGHGGKTATRADLMRYHDMMRATRAEVQALAAQGLSLEQMLEQGLTAVWADWGKGFINQENWIRTLHASLAEG</sequence>
<feature type="domain" description="Metallo-beta-lactamase" evidence="3">
    <location>
        <begin position="44"/>
        <end position="227"/>
    </location>
</feature>
<evidence type="ECO:0000313" key="4">
    <source>
        <dbReference type="EMBL" id="MCX2979481.1"/>
    </source>
</evidence>
<dbReference type="EMBL" id="SHNN01000001">
    <property type="protein sequence ID" value="MCX2979481.1"/>
    <property type="molecule type" value="Genomic_DNA"/>
</dbReference>
<feature type="signal peptide" evidence="2">
    <location>
        <begin position="1"/>
        <end position="22"/>
    </location>
</feature>
<comment type="caution">
    <text evidence="4">The sequence shown here is derived from an EMBL/GenBank/DDBJ whole genome shotgun (WGS) entry which is preliminary data.</text>
</comment>
<dbReference type="CDD" id="cd16282">
    <property type="entry name" value="metallo-hydrolase-like_MBL-fold"/>
    <property type="match status" value="1"/>
</dbReference>
<dbReference type="SUPFAM" id="SSF56281">
    <property type="entry name" value="Metallo-hydrolase/oxidoreductase"/>
    <property type="match status" value="1"/>
</dbReference>
<dbReference type="Proteomes" id="UP001143362">
    <property type="component" value="Unassembled WGS sequence"/>
</dbReference>
<protein>
    <submittedName>
        <fullName evidence="4">MBL fold metallo-hydrolase</fullName>
    </submittedName>
</protein>
<evidence type="ECO:0000313" key="5">
    <source>
        <dbReference type="Proteomes" id="UP001143362"/>
    </source>
</evidence>
<gene>
    <name evidence="4" type="ORF">EYC98_01250</name>
</gene>
<dbReference type="InterPro" id="IPR036866">
    <property type="entry name" value="RibonucZ/Hydroxyglut_hydro"/>
</dbReference>
<dbReference type="SMART" id="SM00849">
    <property type="entry name" value="Lactamase_B"/>
    <property type="match status" value="1"/>
</dbReference>
<dbReference type="Pfam" id="PF00753">
    <property type="entry name" value="Lactamase_B"/>
    <property type="match status" value="1"/>
</dbReference>
<keyword evidence="2" id="KW-0732">Signal</keyword>
<keyword evidence="5" id="KW-1185">Reference proteome</keyword>
<dbReference type="InterPro" id="IPR050855">
    <property type="entry name" value="NDM-1-like"/>
</dbReference>
<dbReference type="InterPro" id="IPR001279">
    <property type="entry name" value="Metallo-B-lactamas"/>
</dbReference>
<evidence type="ECO:0000256" key="1">
    <source>
        <dbReference type="ARBA" id="ARBA00005250"/>
    </source>
</evidence>